<dbReference type="PANTHER" id="PTHR47512:SF3">
    <property type="entry name" value="CHALCONE-FLAVONONE ISOMERASE FAMILY PROTEIN"/>
    <property type="match status" value="1"/>
</dbReference>
<dbReference type="EMBL" id="CM007390">
    <property type="protein sequence ID" value="ONK55757.1"/>
    <property type="molecule type" value="Genomic_DNA"/>
</dbReference>
<organism evidence="2 3">
    <name type="scientific">Asparagus officinalis</name>
    <name type="common">Garden asparagus</name>
    <dbReference type="NCBI Taxonomy" id="4686"/>
    <lineage>
        <taxon>Eukaryota</taxon>
        <taxon>Viridiplantae</taxon>
        <taxon>Streptophyta</taxon>
        <taxon>Embryophyta</taxon>
        <taxon>Tracheophyta</taxon>
        <taxon>Spermatophyta</taxon>
        <taxon>Magnoliopsida</taxon>
        <taxon>Liliopsida</taxon>
        <taxon>Asparagales</taxon>
        <taxon>Asparagaceae</taxon>
        <taxon>Asparagoideae</taxon>
        <taxon>Asparagus</taxon>
    </lineage>
</organism>
<sequence length="340" mass="37189">MPFKGPAEFIKRVSVDPAARSHCFFHLSPDTVKKLKAEANEEIEKTKKEDSVTRSALIDITNDSPIIGLATTTEKTPSSSVIKNRVRAKSTPGSGEALLRGQVKSLLQKVEEEAEFVNKVYSGERPPFRVLLGLPGPSPVQVLAPTPANTPLVLSVVEENASKNAPIQVAEAVKPEEPAECMINRALLFDSPEKSEATIDSTSSSSLSHQYGENRSCTEKSPEYDSSSAWSTQVNASIQDEDEDEEEAEDFDGEGYDDLCEGLSKMTVEEFFEGKHTRFVYNSDGEIEGEEVVNEEGAKTVAASPGVVVLKGLPVPEGKHLRFHDEEEEEEEEDEEGTNE</sequence>
<reference evidence="3" key="1">
    <citation type="journal article" date="2017" name="Nat. Commun.">
        <title>The asparagus genome sheds light on the origin and evolution of a young Y chromosome.</title>
        <authorList>
            <person name="Harkess A."/>
            <person name="Zhou J."/>
            <person name="Xu C."/>
            <person name="Bowers J.E."/>
            <person name="Van der Hulst R."/>
            <person name="Ayyampalayam S."/>
            <person name="Mercati F."/>
            <person name="Riccardi P."/>
            <person name="McKain M.R."/>
            <person name="Kakrana A."/>
            <person name="Tang H."/>
            <person name="Ray J."/>
            <person name="Groenendijk J."/>
            <person name="Arikit S."/>
            <person name="Mathioni S.M."/>
            <person name="Nakano M."/>
            <person name="Shan H."/>
            <person name="Telgmann-Rauber A."/>
            <person name="Kanno A."/>
            <person name="Yue Z."/>
            <person name="Chen H."/>
            <person name="Li W."/>
            <person name="Chen Y."/>
            <person name="Xu X."/>
            <person name="Zhang Y."/>
            <person name="Luo S."/>
            <person name="Chen H."/>
            <person name="Gao J."/>
            <person name="Mao Z."/>
            <person name="Pires J.C."/>
            <person name="Luo M."/>
            <person name="Kudrna D."/>
            <person name="Wing R.A."/>
            <person name="Meyers B.C."/>
            <person name="Yi K."/>
            <person name="Kong H."/>
            <person name="Lavrijsen P."/>
            <person name="Sunseri F."/>
            <person name="Falavigna A."/>
            <person name="Ye Y."/>
            <person name="Leebens-Mack J.H."/>
            <person name="Chen G."/>
        </authorList>
    </citation>
    <scope>NUCLEOTIDE SEQUENCE [LARGE SCALE GENOMIC DNA]</scope>
    <source>
        <strain evidence="3">cv. DH0086</strain>
    </source>
</reference>
<feature type="region of interest" description="Disordered" evidence="1">
    <location>
        <begin position="194"/>
        <end position="254"/>
    </location>
</feature>
<proteinExistence type="predicted"/>
<dbReference type="PANTHER" id="PTHR47512">
    <property type="entry name" value="EXPRESSED PROTEIN"/>
    <property type="match status" value="1"/>
</dbReference>
<accession>A0A5P1E2M5</accession>
<dbReference type="AlphaFoldDB" id="A0A5P1E2M5"/>
<feature type="compositionally biased region" description="Polar residues" evidence="1">
    <location>
        <begin position="224"/>
        <end position="238"/>
    </location>
</feature>
<evidence type="ECO:0000256" key="1">
    <source>
        <dbReference type="SAM" id="MobiDB-lite"/>
    </source>
</evidence>
<protein>
    <submittedName>
        <fullName evidence="2">Uncharacterized protein</fullName>
    </submittedName>
</protein>
<dbReference type="OMA" id="CESKENY"/>
<dbReference type="Gramene" id="ONK55757">
    <property type="protein sequence ID" value="ONK55757"/>
    <property type="gene ID" value="A4U43_C10F680"/>
</dbReference>
<evidence type="ECO:0000313" key="3">
    <source>
        <dbReference type="Proteomes" id="UP000243459"/>
    </source>
</evidence>
<keyword evidence="3" id="KW-1185">Reference proteome</keyword>
<gene>
    <name evidence="2" type="ORF">A4U43_C10F680</name>
</gene>
<evidence type="ECO:0000313" key="2">
    <source>
        <dbReference type="EMBL" id="ONK55757.1"/>
    </source>
</evidence>
<feature type="region of interest" description="Disordered" evidence="1">
    <location>
        <begin position="318"/>
        <end position="340"/>
    </location>
</feature>
<feature type="compositionally biased region" description="Acidic residues" evidence="1">
    <location>
        <begin position="239"/>
        <end position="254"/>
    </location>
</feature>
<feature type="compositionally biased region" description="Acidic residues" evidence="1">
    <location>
        <begin position="326"/>
        <end position="340"/>
    </location>
</feature>
<dbReference type="Proteomes" id="UP000243459">
    <property type="component" value="Chromosome 10"/>
</dbReference>
<name>A0A5P1E2M5_ASPOF</name>